<feature type="compositionally biased region" description="Basic and acidic residues" evidence="3">
    <location>
        <begin position="255"/>
        <end position="270"/>
    </location>
</feature>
<dbReference type="PANTHER" id="PTHR45623:SF11">
    <property type="entry name" value="KISMET, ISOFORM C"/>
    <property type="match status" value="1"/>
</dbReference>
<keyword evidence="6" id="KW-1185">Reference proteome</keyword>
<dbReference type="Gene3D" id="3.40.50.300">
    <property type="entry name" value="P-loop containing nucleotide triphosphate hydrolases"/>
    <property type="match status" value="1"/>
</dbReference>
<dbReference type="Pfam" id="PF00271">
    <property type="entry name" value="Helicase_C"/>
    <property type="match status" value="1"/>
</dbReference>
<dbReference type="InterPro" id="IPR001650">
    <property type="entry name" value="Helicase_C-like"/>
</dbReference>
<reference evidence="6" key="1">
    <citation type="journal article" date="2017" name="Cell">
        <title>Insights into land plant evolution garnered from the Marchantia polymorpha genome.</title>
        <authorList>
            <person name="Bowman J.L."/>
            <person name="Kohchi T."/>
            <person name="Yamato K.T."/>
            <person name="Jenkins J."/>
            <person name="Shu S."/>
            <person name="Ishizaki K."/>
            <person name="Yamaoka S."/>
            <person name="Nishihama R."/>
            <person name="Nakamura Y."/>
            <person name="Berger F."/>
            <person name="Adam C."/>
            <person name="Aki S.S."/>
            <person name="Althoff F."/>
            <person name="Araki T."/>
            <person name="Arteaga-Vazquez M.A."/>
            <person name="Balasubrmanian S."/>
            <person name="Barry K."/>
            <person name="Bauer D."/>
            <person name="Boehm C.R."/>
            <person name="Briginshaw L."/>
            <person name="Caballero-Perez J."/>
            <person name="Catarino B."/>
            <person name="Chen F."/>
            <person name="Chiyoda S."/>
            <person name="Chovatia M."/>
            <person name="Davies K.M."/>
            <person name="Delmans M."/>
            <person name="Demura T."/>
            <person name="Dierschke T."/>
            <person name="Dolan L."/>
            <person name="Dorantes-Acosta A.E."/>
            <person name="Eklund D.M."/>
            <person name="Florent S.N."/>
            <person name="Flores-Sandoval E."/>
            <person name="Fujiyama A."/>
            <person name="Fukuzawa H."/>
            <person name="Galik B."/>
            <person name="Grimanelli D."/>
            <person name="Grimwood J."/>
            <person name="Grossniklaus U."/>
            <person name="Hamada T."/>
            <person name="Haseloff J."/>
            <person name="Hetherington A.J."/>
            <person name="Higo A."/>
            <person name="Hirakawa Y."/>
            <person name="Hundley H.N."/>
            <person name="Ikeda Y."/>
            <person name="Inoue K."/>
            <person name="Inoue S.I."/>
            <person name="Ishida S."/>
            <person name="Jia Q."/>
            <person name="Kakita M."/>
            <person name="Kanazawa T."/>
            <person name="Kawai Y."/>
            <person name="Kawashima T."/>
            <person name="Kennedy M."/>
            <person name="Kinose K."/>
            <person name="Kinoshita T."/>
            <person name="Kohara Y."/>
            <person name="Koide E."/>
            <person name="Komatsu K."/>
            <person name="Kopischke S."/>
            <person name="Kubo M."/>
            <person name="Kyozuka J."/>
            <person name="Lagercrantz U."/>
            <person name="Lin S.S."/>
            <person name="Lindquist E."/>
            <person name="Lipzen A.M."/>
            <person name="Lu C.W."/>
            <person name="De Luna E."/>
            <person name="Martienssen R.A."/>
            <person name="Minamino N."/>
            <person name="Mizutani M."/>
            <person name="Mizutani M."/>
            <person name="Mochizuki N."/>
            <person name="Monte I."/>
            <person name="Mosher R."/>
            <person name="Nagasaki H."/>
            <person name="Nakagami H."/>
            <person name="Naramoto S."/>
            <person name="Nishitani K."/>
            <person name="Ohtani M."/>
            <person name="Okamoto T."/>
            <person name="Okumura M."/>
            <person name="Phillips J."/>
            <person name="Pollak B."/>
            <person name="Reinders A."/>
            <person name="Rovekamp M."/>
            <person name="Sano R."/>
            <person name="Sawa S."/>
            <person name="Schmid M.W."/>
            <person name="Shirakawa M."/>
            <person name="Solano R."/>
            <person name="Spunde A."/>
            <person name="Suetsugu N."/>
            <person name="Sugano S."/>
            <person name="Sugiyama A."/>
            <person name="Sun R."/>
            <person name="Suzuki Y."/>
            <person name="Takenaka M."/>
            <person name="Takezawa D."/>
            <person name="Tomogane H."/>
            <person name="Tsuzuki M."/>
            <person name="Ueda T."/>
            <person name="Umeda M."/>
            <person name="Ward J.M."/>
            <person name="Watanabe Y."/>
            <person name="Yazaki K."/>
            <person name="Yokoyama R."/>
            <person name="Yoshitake Y."/>
            <person name="Yotsui I."/>
            <person name="Zachgo S."/>
            <person name="Schmutz J."/>
        </authorList>
    </citation>
    <scope>NUCLEOTIDE SEQUENCE [LARGE SCALE GENOMIC DNA]</scope>
    <source>
        <strain evidence="6">Tak-1</strain>
    </source>
</reference>
<evidence type="ECO:0000259" key="4">
    <source>
        <dbReference type="Pfam" id="PF00271"/>
    </source>
</evidence>
<protein>
    <recommendedName>
        <fullName evidence="4">Helicase C-terminal domain-containing protein</fullName>
    </recommendedName>
</protein>
<dbReference type="PANTHER" id="PTHR45623">
    <property type="entry name" value="CHROMODOMAIN-HELICASE-DNA-BINDING PROTEIN 3-RELATED-RELATED"/>
    <property type="match status" value="1"/>
</dbReference>
<dbReference type="InterPro" id="IPR049730">
    <property type="entry name" value="SNF2/RAD54-like_C"/>
</dbReference>
<evidence type="ECO:0000256" key="2">
    <source>
        <dbReference type="ARBA" id="ARBA00023242"/>
    </source>
</evidence>
<dbReference type="Proteomes" id="UP000244005">
    <property type="component" value="Unassembled WGS sequence"/>
</dbReference>
<sequence length="302" mass="33740">MTSTTHERRCGEKDSSTEETIVWVELTREQRIYYRAVYENNVGTLLKGSTSSDVSSLRNVAMELRKVCNHPFLCDGFKEDYASKHGASRRMCGKDGKNVISTQNPLQEASGKMILVDKLLPMLKGMGRRVLIFSKFTMMLDLLEDYLLSKAYTYERIDGNIRGSDRQAAIDRYSATKSLDEAILGNRVGADVDVEMNRNIESLLKHGAYDILKDDSDAAAAEFSAQNIHEILEPRTQERLIGGRGANTFSVATNTERDPEPAEELKPELEKGSKEFWKDLLSDACKASEVPVEKVQTTPAGS</sequence>
<dbReference type="SUPFAM" id="SSF52540">
    <property type="entry name" value="P-loop containing nucleoside triphosphate hydrolases"/>
    <property type="match status" value="1"/>
</dbReference>
<keyword evidence="2" id="KW-0539">Nucleus</keyword>
<evidence type="ECO:0000313" key="6">
    <source>
        <dbReference type="Proteomes" id="UP000244005"/>
    </source>
</evidence>
<dbReference type="EMBL" id="KZ772706">
    <property type="protein sequence ID" value="PTQ41568.1"/>
    <property type="molecule type" value="Genomic_DNA"/>
</dbReference>
<organism evidence="5 6">
    <name type="scientific">Marchantia polymorpha</name>
    <name type="common">Common liverwort</name>
    <name type="synonym">Marchantia aquatica</name>
    <dbReference type="NCBI Taxonomy" id="3197"/>
    <lineage>
        <taxon>Eukaryota</taxon>
        <taxon>Viridiplantae</taxon>
        <taxon>Streptophyta</taxon>
        <taxon>Embryophyta</taxon>
        <taxon>Marchantiophyta</taxon>
        <taxon>Marchantiopsida</taxon>
        <taxon>Marchantiidae</taxon>
        <taxon>Marchantiales</taxon>
        <taxon>Marchantiaceae</taxon>
        <taxon>Marchantia</taxon>
    </lineage>
</organism>
<name>A0A2R6X635_MARPO</name>
<dbReference type="CDD" id="cd18793">
    <property type="entry name" value="SF2_C_SNF"/>
    <property type="match status" value="1"/>
</dbReference>
<dbReference type="InterPro" id="IPR027417">
    <property type="entry name" value="P-loop_NTPase"/>
</dbReference>
<gene>
    <name evidence="5" type="ORF">MARPO_0034s0141</name>
</gene>
<dbReference type="GO" id="GO:0016787">
    <property type="term" value="F:hydrolase activity"/>
    <property type="evidence" value="ECO:0007669"/>
    <property type="project" value="UniProtKB-KW"/>
</dbReference>
<keyword evidence="1" id="KW-0378">Hydrolase</keyword>
<dbReference type="AlphaFoldDB" id="A0A2R6X635"/>
<dbReference type="OrthoDB" id="5857104at2759"/>
<evidence type="ECO:0000313" key="5">
    <source>
        <dbReference type="EMBL" id="PTQ41568.1"/>
    </source>
</evidence>
<feature type="region of interest" description="Disordered" evidence="3">
    <location>
        <begin position="251"/>
        <end position="270"/>
    </location>
</feature>
<feature type="domain" description="Helicase C-terminal" evidence="4">
    <location>
        <begin position="113"/>
        <end position="177"/>
    </location>
</feature>
<accession>A0A2R6X635</accession>
<dbReference type="Gramene" id="Mp6g03770.1">
    <property type="protein sequence ID" value="Mp6g03770.1.cds"/>
    <property type="gene ID" value="Mp6g03770"/>
</dbReference>
<evidence type="ECO:0000256" key="1">
    <source>
        <dbReference type="ARBA" id="ARBA00022801"/>
    </source>
</evidence>
<proteinExistence type="predicted"/>
<evidence type="ECO:0000256" key="3">
    <source>
        <dbReference type="SAM" id="MobiDB-lite"/>
    </source>
</evidence>